<dbReference type="Pfam" id="PF00106">
    <property type="entry name" value="adh_short"/>
    <property type="match status" value="1"/>
</dbReference>
<dbReference type="OrthoDB" id="1393670at2759"/>
<evidence type="ECO:0000256" key="1">
    <source>
        <dbReference type="ARBA" id="ARBA00006484"/>
    </source>
</evidence>
<dbReference type="EMBL" id="CCKQ01002258">
    <property type="protein sequence ID" value="CDW73351.1"/>
    <property type="molecule type" value="Genomic_DNA"/>
</dbReference>
<dbReference type="PRINTS" id="PR00081">
    <property type="entry name" value="GDHRDH"/>
</dbReference>
<reference evidence="2 3" key="1">
    <citation type="submission" date="2014-06" db="EMBL/GenBank/DDBJ databases">
        <authorList>
            <person name="Swart Estienne"/>
        </authorList>
    </citation>
    <scope>NUCLEOTIDE SEQUENCE [LARGE SCALE GENOMIC DNA]</scope>
    <source>
        <strain evidence="2 3">130c</strain>
    </source>
</reference>
<sequence length="245" mass="27391">MRFQDKVCVITGGTAGIGLGIAEKIISEGASVIACSVDKNIEEIVALLRTKRVDQSQRVEGLYVDVTSAKDRQTLVKFVEKEFGRIDVLFVNAGIVIYKKSQFDLTEEEYDRMININIKAAFFTIELLRKGKDANILVTSSATSVKPIKLGGIYTMTKSAVNNMVIWLAQELMDQDIRVNAILPGMVKTNMTKIQQKMYLDKYPRSLAEPWQIAAVAAMITSRDGSFINGENYLIDSKVFDWSNM</sequence>
<evidence type="ECO:0000313" key="2">
    <source>
        <dbReference type="EMBL" id="CDW73351.1"/>
    </source>
</evidence>
<dbReference type="FunFam" id="3.40.50.720:FF:000084">
    <property type="entry name" value="Short-chain dehydrogenase reductase"/>
    <property type="match status" value="1"/>
</dbReference>
<evidence type="ECO:0000313" key="3">
    <source>
        <dbReference type="Proteomes" id="UP000039865"/>
    </source>
</evidence>
<protein>
    <submittedName>
        <fullName evidence="2">Short-chain dehydrogenase reductase sdr</fullName>
    </submittedName>
</protein>
<dbReference type="Proteomes" id="UP000039865">
    <property type="component" value="Unassembled WGS sequence"/>
</dbReference>
<dbReference type="InterPro" id="IPR020904">
    <property type="entry name" value="Sc_DH/Rdtase_CS"/>
</dbReference>
<accession>A0A077ZXU6</accession>
<dbReference type="InParanoid" id="A0A077ZXU6"/>
<dbReference type="SUPFAM" id="SSF51735">
    <property type="entry name" value="NAD(P)-binding Rossmann-fold domains"/>
    <property type="match status" value="1"/>
</dbReference>
<dbReference type="PANTHER" id="PTHR43943">
    <property type="entry name" value="DEHYDROGENASE/REDUCTASE (SDR FAMILY) MEMBER 4"/>
    <property type="match status" value="1"/>
</dbReference>
<dbReference type="CDD" id="cd05233">
    <property type="entry name" value="SDR_c"/>
    <property type="match status" value="1"/>
</dbReference>
<name>A0A077ZXU6_STYLE</name>
<dbReference type="PROSITE" id="PS00061">
    <property type="entry name" value="ADH_SHORT"/>
    <property type="match status" value="1"/>
</dbReference>
<organism evidence="2 3">
    <name type="scientific">Stylonychia lemnae</name>
    <name type="common">Ciliate</name>
    <dbReference type="NCBI Taxonomy" id="5949"/>
    <lineage>
        <taxon>Eukaryota</taxon>
        <taxon>Sar</taxon>
        <taxon>Alveolata</taxon>
        <taxon>Ciliophora</taxon>
        <taxon>Intramacronucleata</taxon>
        <taxon>Spirotrichea</taxon>
        <taxon>Stichotrichia</taxon>
        <taxon>Sporadotrichida</taxon>
        <taxon>Oxytrichidae</taxon>
        <taxon>Stylonychinae</taxon>
        <taxon>Stylonychia</taxon>
    </lineage>
</organism>
<gene>
    <name evidence="2" type="primary">Contig11198.g11962</name>
    <name evidence="2" type="ORF">STYLEM_2327</name>
</gene>
<dbReference type="InterPro" id="IPR002347">
    <property type="entry name" value="SDR_fam"/>
</dbReference>
<dbReference type="InterPro" id="IPR036291">
    <property type="entry name" value="NAD(P)-bd_dom_sf"/>
</dbReference>
<comment type="similarity">
    <text evidence="1">Belongs to the short-chain dehydrogenases/reductases (SDR) family.</text>
</comment>
<dbReference type="PANTHER" id="PTHR43943:SF2">
    <property type="entry name" value="DEHYDROGENASE_REDUCTASE 4"/>
    <property type="match status" value="1"/>
</dbReference>
<dbReference type="Gene3D" id="3.40.50.720">
    <property type="entry name" value="NAD(P)-binding Rossmann-like Domain"/>
    <property type="match status" value="1"/>
</dbReference>
<proteinExistence type="inferred from homology"/>
<dbReference type="OMA" id="INQSHRY"/>
<keyword evidence="3" id="KW-1185">Reference proteome</keyword>
<dbReference type="AlphaFoldDB" id="A0A077ZXU6"/>